<dbReference type="PANTHER" id="PTHR23517:SF3">
    <property type="entry name" value="INTEGRAL MEMBRANE TRANSPORT PROTEIN"/>
    <property type="match status" value="1"/>
</dbReference>
<keyword evidence="5 7" id="KW-1133">Transmembrane helix</keyword>
<dbReference type="InterPro" id="IPR050171">
    <property type="entry name" value="MFS_Transporters"/>
</dbReference>
<evidence type="ECO:0000313" key="10">
    <source>
        <dbReference type="Proteomes" id="UP000241960"/>
    </source>
</evidence>
<evidence type="ECO:0000256" key="2">
    <source>
        <dbReference type="ARBA" id="ARBA00022448"/>
    </source>
</evidence>
<feature type="transmembrane region" description="Helical" evidence="7">
    <location>
        <begin position="156"/>
        <end position="181"/>
    </location>
</feature>
<name>A0A9Q6MUL0_9STAP</name>
<evidence type="ECO:0000256" key="6">
    <source>
        <dbReference type="ARBA" id="ARBA00023136"/>
    </source>
</evidence>
<dbReference type="InterPro" id="IPR036259">
    <property type="entry name" value="MFS_trans_sf"/>
</dbReference>
<dbReference type="GO" id="GO:0005886">
    <property type="term" value="C:plasma membrane"/>
    <property type="evidence" value="ECO:0007669"/>
    <property type="project" value="UniProtKB-SubCell"/>
</dbReference>
<dbReference type="InterPro" id="IPR011701">
    <property type="entry name" value="MFS"/>
</dbReference>
<evidence type="ECO:0000256" key="1">
    <source>
        <dbReference type="ARBA" id="ARBA00004651"/>
    </source>
</evidence>
<dbReference type="RefSeq" id="WP_107545244.1">
    <property type="nucleotide sequence ID" value="NZ_PZFQ01000034.1"/>
</dbReference>
<dbReference type="Proteomes" id="UP000241960">
    <property type="component" value="Unassembled WGS sequence"/>
</dbReference>
<dbReference type="Pfam" id="PF07690">
    <property type="entry name" value="MFS_1"/>
    <property type="match status" value="1"/>
</dbReference>
<evidence type="ECO:0000259" key="8">
    <source>
        <dbReference type="PROSITE" id="PS50850"/>
    </source>
</evidence>
<keyword evidence="2" id="KW-0813">Transport</keyword>
<dbReference type="GO" id="GO:0022857">
    <property type="term" value="F:transmembrane transporter activity"/>
    <property type="evidence" value="ECO:0007669"/>
    <property type="project" value="InterPro"/>
</dbReference>
<comment type="caution">
    <text evidence="9">The sequence shown here is derived from an EMBL/GenBank/DDBJ whole genome shotgun (WGS) entry which is preliminary data.</text>
</comment>
<keyword evidence="4 7" id="KW-0812">Transmembrane</keyword>
<evidence type="ECO:0000256" key="7">
    <source>
        <dbReference type="SAM" id="Phobius"/>
    </source>
</evidence>
<evidence type="ECO:0000256" key="5">
    <source>
        <dbReference type="ARBA" id="ARBA00022989"/>
    </source>
</evidence>
<feature type="transmembrane region" description="Helical" evidence="7">
    <location>
        <begin position="72"/>
        <end position="91"/>
    </location>
</feature>
<feature type="transmembrane region" description="Helical" evidence="7">
    <location>
        <begin position="275"/>
        <end position="294"/>
    </location>
</feature>
<dbReference type="PANTHER" id="PTHR23517">
    <property type="entry name" value="RESISTANCE PROTEIN MDTM, PUTATIVE-RELATED-RELATED"/>
    <property type="match status" value="1"/>
</dbReference>
<feature type="transmembrane region" description="Helical" evidence="7">
    <location>
        <begin position="97"/>
        <end position="118"/>
    </location>
</feature>
<keyword evidence="6 7" id="KW-0472">Membrane</keyword>
<dbReference type="PROSITE" id="PS50850">
    <property type="entry name" value="MFS"/>
    <property type="match status" value="1"/>
</dbReference>
<dbReference type="Gene3D" id="1.20.1250.20">
    <property type="entry name" value="MFS general substrate transporter like domains"/>
    <property type="match status" value="1"/>
</dbReference>
<feature type="transmembrane region" description="Helical" evidence="7">
    <location>
        <begin position="7"/>
        <end position="31"/>
    </location>
</feature>
<accession>A0A9Q6MUL0</accession>
<evidence type="ECO:0000313" key="9">
    <source>
        <dbReference type="EMBL" id="PTI74744.1"/>
    </source>
</evidence>
<sequence>MKLPNIIYTLLIATFLERFSFFLIIPFLSIYLSKNFHFSGFQIGIIISMFAITALFMSFFAAPFIDKINKSMIIYIGLFLATLSFAVFPLINHFPGFILFSIINSIGNSLLSPTYKTMIAKLVDQTHKHLVFNIRYFIINISAVLAPLLSTQIQHLGVGVICNIIVIAYFINTAIFTYAFLKERNNFKTSTMMQKSTFIVLILIALKNRAFLLLIIGQILFVFGYNVMTSILPQFFAIDNSQVEASKLFALLLSVNGITVLTCQYFVFKFSQITSIKTAIIAGSTLMPIGLFFMGTLSNFVFQATAMILFTLGEMLVFTMIDIRIDEISEKDYKGSYYSLAGLQKIGALLAPIIGGVLLDKINNSIELFSILSIISLISVVFFIMSYKEITNTIKVEIES</sequence>
<feature type="transmembrane region" description="Helical" evidence="7">
    <location>
        <begin position="337"/>
        <end position="359"/>
    </location>
</feature>
<evidence type="ECO:0000256" key="4">
    <source>
        <dbReference type="ARBA" id="ARBA00022692"/>
    </source>
</evidence>
<keyword evidence="3" id="KW-1003">Cell membrane</keyword>
<dbReference type="AlphaFoldDB" id="A0A9Q6MUL0"/>
<proteinExistence type="predicted"/>
<dbReference type="SUPFAM" id="SSF103473">
    <property type="entry name" value="MFS general substrate transporter"/>
    <property type="match status" value="1"/>
</dbReference>
<reference evidence="9 10" key="1">
    <citation type="journal article" date="2016" name="Front. Microbiol.">
        <title>Comprehensive Phylogenetic Analysis of Bovine Non-aureus Staphylococci Species Based on Whole-Genome Sequencing.</title>
        <authorList>
            <person name="Naushad S."/>
            <person name="Barkema H.W."/>
            <person name="Luby C."/>
            <person name="Condas L.A."/>
            <person name="Nobrega D.B."/>
            <person name="Carson D.A."/>
            <person name="De Buck J."/>
        </authorList>
    </citation>
    <scope>NUCLEOTIDE SEQUENCE [LARGE SCALE GENOMIC DNA]</scope>
    <source>
        <strain evidence="9 10">SNUC 1231</strain>
    </source>
</reference>
<feature type="transmembrane region" description="Helical" evidence="7">
    <location>
        <begin position="201"/>
        <end position="228"/>
    </location>
</feature>
<evidence type="ECO:0000256" key="3">
    <source>
        <dbReference type="ARBA" id="ARBA00022475"/>
    </source>
</evidence>
<dbReference type="EMBL" id="PZFQ01000034">
    <property type="protein sequence ID" value="PTI74744.1"/>
    <property type="molecule type" value="Genomic_DNA"/>
</dbReference>
<dbReference type="InterPro" id="IPR020846">
    <property type="entry name" value="MFS_dom"/>
</dbReference>
<feature type="transmembrane region" description="Helical" evidence="7">
    <location>
        <begin position="365"/>
        <end position="385"/>
    </location>
</feature>
<comment type="subcellular location">
    <subcellularLocation>
        <location evidence="1">Cell membrane</location>
        <topology evidence="1">Multi-pass membrane protein</topology>
    </subcellularLocation>
</comment>
<organism evidence="9 10">
    <name type="scientific">Staphylococcus succinus</name>
    <dbReference type="NCBI Taxonomy" id="61015"/>
    <lineage>
        <taxon>Bacteria</taxon>
        <taxon>Bacillati</taxon>
        <taxon>Bacillota</taxon>
        <taxon>Bacilli</taxon>
        <taxon>Bacillales</taxon>
        <taxon>Staphylococcaceae</taxon>
        <taxon>Staphylococcus</taxon>
    </lineage>
</organism>
<feature type="transmembrane region" description="Helical" evidence="7">
    <location>
        <begin position="248"/>
        <end position="268"/>
    </location>
</feature>
<feature type="transmembrane region" description="Helical" evidence="7">
    <location>
        <begin position="300"/>
        <end position="325"/>
    </location>
</feature>
<gene>
    <name evidence="9" type="ORF">BU058_10000</name>
</gene>
<feature type="domain" description="Major facilitator superfamily (MFS) profile" evidence="8">
    <location>
        <begin position="6"/>
        <end position="391"/>
    </location>
</feature>
<feature type="transmembrane region" description="Helical" evidence="7">
    <location>
        <begin position="130"/>
        <end position="150"/>
    </location>
</feature>
<protein>
    <submittedName>
        <fullName evidence="9">MFS transporter</fullName>
    </submittedName>
</protein>
<feature type="transmembrane region" description="Helical" evidence="7">
    <location>
        <begin position="43"/>
        <end position="65"/>
    </location>
</feature>